<organism evidence="2 3">
    <name type="scientific">Candidatus Dechloromonas phosphorivorans</name>
    <dbReference type="NCBI Taxonomy" id="2899244"/>
    <lineage>
        <taxon>Bacteria</taxon>
        <taxon>Pseudomonadati</taxon>
        <taxon>Pseudomonadota</taxon>
        <taxon>Betaproteobacteria</taxon>
        <taxon>Rhodocyclales</taxon>
        <taxon>Azonexaceae</taxon>
        <taxon>Dechloromonas</taxon>
    </lineage>
</organism>
<dbReference type="Proteomes" id="UP000808146">
    <property type="component" value="Unassembled WGS sequence"/>
</dbReference>
<proteinExistence type="predicted"/>
<dbReference type="GO" id="GO:0005886">
    <property type="term" value="C:plasma membrane"/>
    <property type="evidence" value="ECO:0007669"/>
    <property type="project" value="TreeGrafter"/>
</dbReference>
<protein>
    <submittedName>
        <fullName evidence="2">Cyclic nucleotide-binding domain-containing protein</fullName>
    </submittedName>
</protein>
<name>A0A9D7QLT9_9RHOO</name>
<evidence type="ECO:0000313" key="2">
    <source>
        <dbReference type="EMBL" id="MBK8891048.1"/>
    </source>
</evidence>
<dbReference type="PRINTS" id="PR00103">
    <property type="entry name" value="CAMPKINASE"/>
</dbReference>
<dbReference type="PROSITE" id="PS50042">
    <property type="entry name" value="CNMP_BINDING_3"/>
    <property type="match status" value="1"/>
</dbReference>
<sequence>MQTAAFLQQQPLFGGVNDRAMGAIMPLLREANFASGDLIVREGEQGDCLFVICSGAVEVLKSSPAAAGEYGERIAVLKVGDVVGEMELIDLQTRSATVRALEPVSVVALSSDDLLRICESDLPTFALLALNLARELSRRLRNIDEMAVRHMANDGHPDRPR</sequence>
<dbReference type="EMBL" id="JADKBR010000016">
    <property type="protein sequence ID" value="MBK8891048.1"/>
    <property type="molecule type" value="Genomic_DNA"/>
</dbReference>
<dbReference type="InterPro" id="IPR050818">
    <property type="entry name" value="KCNH_animal-type"/>
</dbReference>
<accession>A0A9D7QLT9</accession>
<comment type="caution">
    <text evidence="2">The sequence shown here is derived from an EMBL/GenBank/DDBJ whole genome shotgun (WGS) entry which is preliminary data.</text>
</comment>
<dbReference type="Gene3D" id="2.60.120.10">
    <property type="entry name" value="Jelly Rolls"/>
    <property type="match status" value="1"/>
</dbReference>
<evidence type="ECO:0000259" key="1">
    <source>
        <dbReference type="PROSITE" id="PS50042"/>
    </source>
</evidence>
<dbReference type="AlphaFoldDB" id="A0A9D7QLT9"/>
<dbReference type="Pfam" id="PF00027">
    <property type="entry name" value="cNMP_binding"/>
    <property type="match status" value="1"/>
</dbReference>
<dbReference type="InterPro" id="IPR014710">
    <property type="entry name" value="RmlC-like_jellyroll"/>
</dbReference>
<dbReference type="SMART" id="SM00100">
    <property type="entry name" value="cNMP"/>
    <property type="match status" value="1"/>
</dbReference>
<feature type="domain" description="Cyclic nucleotide-binding" evidence="1">
    <location>
        <begin position="12"/>
        <end position="117"/>
    </location>
</feature>
<gene>
    <name evidence="2" type="ORF">IPN75_12040</name>
</gene>
<dbReference type="SUPFAM" id="SSF51206">
    <property type="entry name" value="cAMP-binding domain-like"/>
    <property type="match status" value="1"/>
</dbReference>
<dbReference type="InterPro" id="IPR018488">
    <property type="entry name" value="cNMP-bd_CS"/>
</dbReference>
<dbReference type="PROSITE" id="PS00888">
    <property type="entry name" value="CNMP_BINDING_1"/>
    <property type="match status" value="1"/>
</dbReference>
<dbReference type="InterPro" id="IPR018490">
    <property type="entry name" value="cNMP-bd_dom_sf"/>
</dbReference>
<reference evidence="2" key="1">
    <citation type="submission" date="2020-10" db="EMBL/GenBank/DDBJ databases">
        <title>Connecting structure to function with the recovery of over 1000 high-quality activated sludge metagenome-assembled genomes encoding full-length rRNA genes using long-read sequencing.</title>
        <authorList>
            <person name="Singleton C.M."/>
            <person name="Petriglieri F."/>
            <person name="Kristensen J.M."/>
            <person name="Kirkegaard R.H."/>
            <person name="Michaelsen T.Y."/>
            <person name="Andersen M.H."/>
            <person name="Karst S.M."/>
            <person name="Dueholm M.S."/>
            <person name="Nielsen P.H."/>
            <person name="Albertsen M."/>
        </authorList>
    </citation>
    <scope>NUCLEOTIDE SEQUENCE</scope>
    <source>
        <strain evidence="2">OdNE_18-Q3-R46-58_BAT3C.305</strain>
    </source>
</reference>
<dbReference type="GO" id="GO:0005249">
    <property type="term" value="F:voltage-gated potassium channel activity"/>
    <property type="evidence" value="ECO:0007669"/>
    <property type="project" value="TreeGrafter"/>
</dbReference>
<dbReference type="InterPro" id="IPR000595">
    <property type="entry name" value="cNMP-bd_dom"/>
</dbReference>
<dbReference type="PANTHER" id="PTHR10217">
    <property type="entry name" value="VOLTAGE AND LIGAND GATED POTASSIUM CHANNEL"/>
    <property type="match status" value="1"/>
</dbReference>
<dbReference type="GO" id="GO:0042391">
    <property type="term" value="P:regulation of membrane potential"/>
    <property type="evidence" value="ECO:0007669"/>
    <property type="project" value="TreeGrafter"/>
</dbReference>
<evidence type="ECO:0000313" key="3">
    <source>
        <dbReference type="Proteomes" id="UP000808146"/>
    </source>
</evidence>
<dbReference type="CDD" id="cd00038">
    <property type="entry name" value="CAP_ED"/>
    <property type="match status" value="1"/>
</dbReference>
<dbReference type="PANTHER" id="PTHR10217:SF435">
    <property type="entry name" value="POTASSIUM VOLTAGE-GATED CHANNEL PROTEIN EAG"/>
    <property type="match status" value="1"/>
</dbReference>